<dbReference type="KEGG" id="mcg:GL4_1514"/>
<name>A0A0A8K241_9HYPH</name>
<protein>
    <submittedName>
        <fullName evidence="1">Uncharacterized protein</fullName>
    </submittedName>
</protein>
<dbReference type="STRING" id="1384459.GL4_1514"/>
<dbReference type="AlphaFoldDB" id="A0A0A8K241"/>
<dbReference type="Proteomes" id="UP000031643">
    <property type="component" value="Chromosome"/>
</dbReference>
<dbReference type="EMBL" id="AP014648">
    <property type="protein sequence ID" value="BAQ16970.1"/>
    <property type="molecule type" value="Genomic_DNA"/>
</dbReference>
<proteinExistence type="predicted"/>
<organism evidence="1 2">
    <name type="scientific">Methyloceanibacter caenitepidi</name>
    <dbReference type="NCBI Taxonomy" id="1384459"/>
    <lineage>
        <taxon>Bacteria</taxon>
        <taxon>Pseudomonadati</taxon>
        <taxon>Pseudomonadota</taxon>
        <taxon>Alphaproteobacteria</taxon>
        <taxon>Hyphomicrobiales</taxon>
        <taxon>Hyphomicrobiaceae</taxon>
        <taxon>Methyloceanibacter</taxon>
    </lineage>
</organism>
<accession>A0A0A8K241</accession>
<evidence type="ECO:0000313" key="2">
    <source>
        <dbReference type="Proteomes" id="UP000031643"/>
    </source>
</evidence>
<evidence type="ECO:0000313" key="1">
    <source>
        <dbReference type="EMBL" id="BAQ16970.1"/>
    </source>
</evidence>
<gene>
    <name evidence="1" type="ORF">GL4_1514</name>
</gene>
<reference evidence="1 2" key="1">
    <citation type="submission" date="2014-09" db="EMBL/GenBank/DDBJ databases">
        <title>Genome sequencing of Methyloceanibacter caenitepidi Gela4.</title>
        <authorList>
            <person name="Takeuchi M."/>
            <person name="Susumu S."/>
            <person name="Kamagata Y."/>
            <person name="Oshima K."/>
            <person name="Hattori M."/>
            <person name="Iwasaki W."/>
        </authorList>
    </citation>
    <scope>NUCLEOTIDE SEQUENCE [LARGE SCALE GENOMIC DNA]</scope>
    <source>
        <strain evidence="1 2">Gela4</strain>
    </source>
</reference>
<sequence>MIRLHGPAYTPLLARALAEKEKADRQEALVARALRISQGGEIGGLEGQR</sequence>
<keyword evidence="2" id="KW-1185">Reference proteome</keyword>
<dbReference type="HOGENOM" id="CLU_3137560_0_0_5"/>